<name>A0A1G6X0K7_9RHOB</name>
<dbReference type="Gene3D" id="2.170.16.10">
    <property type="entry name" value="Hedgehog/Intein (Hint) domain"/>
    <property type="match status" value="1"/>
</dbReference>
<evidence type="ECO:0000259" key="1">
    <source>
        <dbReference type="Pfam" id="PF13403"/>
    </source>
</evidence>
<proteinExistence type="predicted"/>
<dbReference type="EMBL" id="FNAH01000002">
    <property type="protein sequence ID" value="SDD71712.1"/>
    <property type="molecule type" value="Genomic_DNA"/>
</dbReference>
<accession>A0A1G6X0K7</accession>
<dbReference type="InterPro" id="IPR028992">
    <property type="entry name" value="Hedgehog/Intein_dom"/>
</dbReference>
<evidence type="ECO:0000313" key="2">
    <source>
        <dbReference type="EMBL" id="SDD71712.1"/>
    </source>
</evidence>
<reference evidence="2 3" key="1">
    <citation type="submission" date="2016-10" db="EMBL/GenBank/DDBJ databases">
        <authorList>
            <person name="de Groot N.N."/>
        </authorList>
    </citation>
    <scope>NUCLEOTIDE SEQUENCE [LARGE SCALE GENOMIC DNA]</scope>
    <source>
        <strain evidence="2 3">DSM 22220</strain>
    </source>
</reference>
<gene>
    <name evidence="2" type="ORF">SAMN05421538_102274</name>
</gene>
<organism evidence="2 3">
    <name type="scientific">Paracoccus isoporae</name>
    <dbReference type="NCBI Taxonomy" id="591205"/>
    <lineage>
        <taxon>Bacteria</taxon>
        <taxon>Pseudomonadati</taxon>
        <taxon>Pseudomonadota</taxon>
        <taxon>Alphaproteobacteria</taxon>
        <taxon>Rhodobacterales</taxon>
        <taxon>Paracoccaceae</taxon>
        <taxon>Paracoccus</taxon>
    </lineage>
</organism>
<dbReference type="STRING" id="591205.SAMN05421538_102274"/>
<dbReference type="InterPro" id="IPR036844">
    <property type="entry name" value="Hint_dom_sf"/>
</dbReference>
<dbReference type="AlphaFoldDB" id="A0A1G6X0K7"/>
<feature type="domain" description="Hedgehog/Intein (Hint)" evidence="1">
    <location>
        <begin position="181"/>
        <end position="326"/>
    </location>
</feature>
<dbReference type="Proteomes" id="UP000199344">
    <property type="component" value="Unassembled WGS sequence"/>
</dbReference>
<dbReference type="SUPFAM" id="SSF51294">
    <property type="entry name" value="Hedgehog/intein (Hint) domain"/>
    <property type="match status" value="1"/>
</dbReference>
<protein>
    <submittedName>
        <fullName evidence="2">Hint domain-containing protein</fullName>
    </submittedName>
</protein>
<sequence length="383" mass="40776">MPYITEAPASLVTLDPLLDPIVNTGDIGVLNQFGTSQESTGPLTSKPNAGQIDVADPGETVTFPTASGDIEAEYVGAVTLANLDATVLALITVQLNPIEGHVLQAGDGTTYFVTDQPLDQGNLTVKVQIPLLGIDADLTLTELLNIDLGILEINLSGIVTDLLNTAILTATPSDGDLAVQCFTSGTLIDTPDGPVAVEALRIGDLVVTCDNGPQPIRWIGSVTLSAAQLALAPHLRPIRICRGALGPDMPSADLVVSPQHRILVRSRIAVRMFGTEEILVAAKQLLQLDGVEVARDLDEVEYVHFMCDQHECVISNGAVTESLYAGPVALRTLRPAELAELKQLMPQIFEDGHEAEPARVLTPGRKSRKLVQRHLDNGQHLVS</sequence>
<keyword evidence="3" id="KW-1185">Reference proteome</keyword>
<evidence type="ECO:0000313" key="3">
    <source>
        <dbReference type="Proteomes" id="UP000199344"/>
    </source>
</evidence>
<dbReference type="OrthoDB" id="6305173at2"/>
<dbReference type="Pfam" id="PF13403">
    <property type="entry name" value="Hint_2"/>
    <property type="match status" value="1"/>
</dbReference>